<dbReference type="GO" id="GO:0005737">
    <property type="term" value="C:cytoplasm"/>
    <property type="evidence" value="ECO:0007669"/>
    <property type="project" value="InterPro"/>
</dbReference>
<dbReference type="EMBL" id="MFAM01000005">
    <property type="protein sequence ID" value="OGD79914.1"/>
    <property type="molecule type" value="Genomic_DNA"/>
</dbReference>
<dbReference type="InterPro" id="IPR010978">
    <property type="entry name" value="tRNA-bd_arm"/>
</dbReference>
<dbReference type="AlphaFoldDB" id="A0A1F5FK63"/>
<keyword evidence="6" id="KW-0030">Aminoacyl-tRNA synthetase</keyword>
<dbReference type="GO" id="GO:0006432">
    <property type="term" value="P:phenylalanyl-tRNA aminoacylation"/>
    <property type="evidence" value="ECO:0007669"/>
    <property type="project" value="InterPro"/>
</dbReference>
<dbReference type="Proteomes" id="UP000176682">
    <property type="component" value="Unassembled WGS sequence"/>
</dbReference>
<evidence type="ECO:0000256" key="4">
    <source>
        <dbReference type="ARBA" id="ARBA00022840"/>
    </source>
</evidence>
<dbReference type="InterPro" id="IPR002319">
    <property type="entry name" value="Phenylalanyl-tRNA_Synthase"/>
</dbReference>
<dbReference type="InterPro" id="IPR004188">
    <property type="entry name" value="Phe-tRNA_ligase_II_N"/>
</dbReference>
<evidence type="ECO:0000256" key="1">
    <source>
        <dbReference type="ARBA" id="ARBA00012814"/>
    </source>
</evidence>
<dbReference type="PANTHER" id="PTHR11538:SF41">
    <property type="entry name" value="PHENYLALANINE--TRNA LIGASE, MITOCHONDRIAL"/>
    <property type="match status" value="1"/>
</dbReference>
<evidence type="ECO:0000256" key="2">
    <source>
        <dbReference type="ARBA" id="ARBA00022598"/>
    </source>
</evidence>
<dbReference type="PROSITE" id="PS50862">
    <property type="entry name" value="AA_TRNA_LIGASE_II"/>
    <property type="match status" value="1"/>
</dbReference>
<comment type="caution">
    <text evidence="9">The sequence shown here is derived from an EMBL/GenBank/DDBJ whole genome shotgun (WGS) entry which is preliminary data.</text>
</comment>
<keyword evidence="3" id="KW-0547">Nucleotide-binding</keyword>
<dbReference type="GO" id="GO:0000049">
    <property type="term" value="F:tRNA binding"/>
    <property type="evidence" value="ECO:0007669"/>
    <property type="project" value="InterPro"/>
</dbReference>
<dbReference type="PANTHER" id="PTHR11538">
    <property type="entry name" value="PHENYLALANYL-TRNA SYNTHETASE"/>
    <property type="match status" value="1"/>
</dbReference>
<keyword evidence="4" id="KW-0067">ATP-binding</keyword>
<evidence type="ECO:0000256" key="5">
    <source>
        <dbReference type="ARBA" id="ARBA00022917"/>
    </source>
</evidence>
<reference evidence="9 10" key="1">
    <citation type="journal article" date="2016" name="Nat. Commun.">
        <title>Thousands of microbial genomes shed light on interconnected biogeochemical processes in an aquifer system.</title>
        <authorList>
            <person name="Anantharaman K."/>
            <person name="Brown C.T."/>
            <person name="Hug L.A."/>
            <person name="Sharon I."/>
            <person name="Castelle C.J."/>
            <person name="Probst A.J."/>
            <person name="Thomas B.C."/>
            <person name="Singh A."/>
            <person name="Wilkins M.J."/>
            <person name="Karaoz U."/>
            <person name="Brodie E.L."/>
            <person name="Williams K.H."/>
            <person name="Hubbard S.S."/>
            <person name="Banfield J.F."/>
        </authorList>
    </citation>
    <scope>NUCLEOTIDE SEQUENCE [LARGE SCALE GENOMIC DNA]</scope>
</reference>
<protein>
    <recommendedName>
        <fullName evidence="1">phenylalanine--tRNA ligase</fullName>
        <ecNumber evidence="1">6.1.1.20</ecNumber>
    </recommendedName>
</protein>
<dbReference type="CDD" id="cd00496">
    <property type="entry name" value="PheRS_alpha_core"/>
    <property type="match status" value="1"/>
</dbReference>
<dbReference type="Pfam" id="PF02912">
    <property type="entry name" value="Phe_tRNA-synt_N"/>
    <property type="match status" value="1"/>
</dbReference>
<name>A0A1F5FK63_9BACT</name>
<dbReference type="GO" id="GO:0004826">
    <property type="term" value="F:phenylalanine-tRNA ligase activity"/>
    <property type="evidence" value="ECO:0007669"/>
    <property type="project" value="UniProtKB-EC"/>
</dbReference>
<dbReference type="EC" id="6.1.1.20" evidence="1"/>
<dbReference type="SUPFAM" id="SSF46589">
    <property type="entry name" value="tRNA-binding arm"/>
    <property type="match status" value="1"/>
</dbReference>
<dbReference type="Pfam" id="PF01409">
    <property type="entry name" value="tRNA-synt_2d"/>
    <property type="match status" value="1"/>
</dbReference>
<gene>
    <name evidence="9" type="ORF">A2368_02470</name>
</gene>
<evidence type="ECO:0000313" key="9">
    <source>
        <dbReference type="EMBL" id="OGD79914.1"/>
    </source>
</evidence>
<accession>A0A1F5FK63</accession>
<dbReference type="GO" id="GO:0005524">
    <property type="term" value="F:ATP binding"/>
    <property type="evidence" value="ECO:0007669"/>
    <property type="project" value="UniProtKB-KW"/>
</dbReference>
<evidence type="ECO:0000259" key="8">
    <source>
        <dbReference type="PROSITE" id="PS50862"/>
    </source>
</evidence>
<evidence type="ECO:0000256" key="3">
    <source>
        <dbReference type="ARBA" id="ARBA00022741"/>
    </source>
</evidence>
<dbReference type="Gene3D" id="3.30.930.10">
    <property type="entry name" value="Bira Bifunctional Protein, Domain 2"/>
    <property type="match status" value="1"/>
</dbReference>
<sequence length="334" mass="37728">MDLNKILNLATSEIESSVSLSNLEELRVKFLGKNGQINTYLRSLPKSELTTLGKAINLAKQQISQELVDQTVKLTSSSVLPSDPTIPGTRPLLGHLHLITQAIIEIEAIFSHLGFVRRRYPEVDTDWYYAEGLNIPKNHPARDDQETFYITSDIVLTAHTSNGQLHEMELMKTPPIKMINIGKTYRRQASNTHSPMFHQFEGMLIDTDVSITQLIGVCDYFAKSYFGSDRRTRLRPHHFQFTEPSFEVDISCSLCAGTGRIGDRKCAVCKSGWLELGGAGMIHPKVLENGHIDPKKYRGFAFGWGVERVIMMKHQVSDNLRDLYTSDLRFLSQS</sequence>
<feature type="domain" description="Aminoacyl-transfer RNA synthetases class-II family profile" evidence="8">
    <location>
        <begin position="175"/>
        <end position="312"/>
    </location>
</feature>
<dbReference type="InterPro" id="IPR045864">
    <property type="entry name" value="aa-tRNA-synth_II/BPL/LPL"/>
</dbReference>
<organism evidence="9 10">
    <name type="scientific">Candidatus Collierbacteria bacterium RIFOXYB1_FULL_49_13</name>
    <dbReference type="NCBI Taxonomy" id="1817728"/>
    <lineage>
        <taxon>Bacteria</taxon>
        <taxon>Candidatus Collieribacteriota</taxon>
    </lineage>
</organism>
<comment type="catalytic activity">
    <reaction evidence="7">
        <text>tRNA(Phe) + L-phenylalanine + ATP = L-phenylalanyl-tRNA(Phe) + AMP + diphosphate + H(+)</text>
        <dbReference type="Rhea" id="RHEA:19413"/>
        <dbReference type="Rhea" id="RHEA-COMP:9668"/>
        <dbReference type="Rhea" id="RHEA-COMP:9699"/>
        <dbReference type="ChEBI" id="CHEBI:15378"/>
        <dbReference type="ChEBI" id="CHEBI:30616"/>
        <dbReference type="ChEBI" id="CHEBI:33019"/>
        <dbReference type="ChEBI" id="CHEBI:58095"/>
        <dbReference type="ChEBI" id="CHEBI:78442"/>
        <dbReference type="ChEBI" id="CHEBI:78531"/>
        <dbReference type="ChEBI" id="CHEBI:456215"/>
        <dbReference type="EC" id="6.1.1.20"/>
    </reaction>
</comment>
<proteinExistence type="predicted"/>
<evidence type="ECO:0000256" key="7">
    <source>
        <dbReference type="ARBA" id="ARBA00049255"/>
    </source>
</evidence>
<evidence type="ECO:0000313" key="10">
    <source>
        <dbReference type="Proteomes" id="UP000176682"/>
    </source>
</evidence>
<dbReference type="SUPFAM" id="SSF55681">
    <property type="entry name" value="Class II aaRS and biotin synthetases"/>
    <property type="match status" value="1"/>
</dbReference>
<evidence type="ECO:0000256" key="6">
    <source>
        <dbReference type="ARBA" id="ARBA00023146"/>
    </source>
</evidence>
<dbReference type="InterPro" id="IPR006195">
    <property type="entry name" value="aa-tRNA-synth_II"/>
</dbReference>
<keyword evidence="5" id="KW-0648">Protein biosynthesis</keyword>
<keyword evidence="2" id="KW-0436">Ligase</keyword>